<feature type="domain" description="Glycosyltransferase subfamily 4-like N-terminal" evidence="4">
    <location>
        <begin position="392"/>
        <end position="529"/>
    </location>
</feature>
<evidence type="ECO:0000259" key="3">
    <source>
        <dbReference type="Pfam" id="PF00534"/>
    </source>
</evidence>
<organism evidence="5 6">
    <name type="scientific">Marihabitans asiaticum</name>
    <dbReference type="NCBI Taxonomy" id="415218"/>
    <lineage>
        <taxon>Bacteria</taxon>
        <taxon>Bacillati</taxon>
        <taxon>Actinomycetota</taxon>
        <taxon>Actinomycetes</taxon>
        <taxon>Micrococcales</taxon>
        <taxon>Intrasporangiaceae</taxon>
        <taxon>Marihabitans</taxon>
    </lineage>
</organism>
<dbReference type="EMBL" id="VIUW01000002">
    <property type="protein sequence ID" value="TWD15507.1"/>
    <property type="molecule type" value="Genomic_DNA"/>
</dbReference>
<accession>A0A560WCY5</accession>
<protein>
    <submittedName>
        <fullName evidence="5">Glycosyltransferase involved in cell wall biosynthesis</fullName>
    </submittedName>
</protein>
<dbReference type="SUPFAM" id="SSF53756">
    <property type="entry name" value="UDP-Glycosyltransferase/glycogen phosphorylase"/>
    <property type="match status" value="3"/>
</dbReference>
<dbReference type="Pfam" id="PF13439">
    <property type="entry name" value="Glyco_transf_4"/>
    <property type="match status" value="1"/>
</dbReference>
<keyword evidence="2 5" id="KW-0808">Transferase</keyword>
<dbReference type="InterPro" id="IPR028098">
    <property type="entry name" value="Glyco_trans_4-like_N"/>
</dbReference>
<dbReference type="OrthoDB" id="3782133at2"/>
<proteinExistence type="predicted"/>
<dbReference type="RefSeq" id="WP_144856261.1">
    <property type="nucleotide sequence ID" value="NZ_BAAAYT010000007.1"/>
</dbReference>
<dbReference type="Proteomes" id="UP000315628">
    <property type="component" value="Unassembled WGS sequence"/>
</dbReference>
<gene>
    <name evidence="5" type="ORF">FB557_1018</name>
</gene>
<name>A0A560WCY5_9MICO</name>
<feature type="domain" description="Glycosyl transferase family 1" evidence="3">
    <location>
        <begin position="187"/>
        <end position="347"/>
    </location>
</feature>
<evidence type="ECO:0000256" key="1">
    <source>
        <dbReference type="ARBA" id="ARBA00022676"/>
    </source>
</evidence>
<evidence type="ECO:0000313" key="6">
    <source>
        <dbReference type="Proteomes" id="UP000315628"/>
    </source>
</evidence>
<dbReference type="CDD" id="cd03801">
    <property type="entry name" value="GT4_PimA-like"/>
    <property type="match status" value="2"/>
</dbReference>
<sequence>MKVIQIVPSVGRGSGVESVAYHLEQEWQQLGVETLRFTMADARGDWLPAAGKGAAGKIALLMRVVWFSTVGTLLARHMLRQHPDAVSVCHNDVMAGDVYVNHGIIHVALAAQGRRWWRTIRNPIHAFTGVRDTIRYASRRFHRVVINLVATEESDLRATYPRMRVPSRVIGNGVDTDTYRPPTVNERTAARAAAGIPAEDFTILFVGHEFERKGLSQLVEAVAAGPPEWHLVVVGGDDGLLDRLRATTAAGSLAERLHLVGPVADPTSFLHAADVLATPSSYESYGLVVLEAMACGLPVVATPTGCAADLVLDGATGWLCTQEPSSIRAALQRVANADRRRMREAARAVAMRHSWRSIAQRYLQLFEELHEGESQTSRTHIAHVIRSTGFAGVERHVATLAGAQAQLGHRVSVIGGRAEDMRTSLPARVRFRPAATVAGAAWQLARLVITDRPSVVHTHMSAAELAASMIPLRGAPIVSTRHFAARRGARGPHRALLAIVAKRICSEVAVSEYIARHVAGDTWVVHPGVTTRPEGRAAHDRERTVLVAQRLEIEKSTDTALEAFAASGLPKEGWRLQIAGGGSQRGTLEDLAARLEIADATDFLGHRTDVDQLMSDAAIFLAPCAVEGLGMSVLEAMSNGLPVVAAAAGGHLESVGGTEGAALFPPGDPAAAGQLLRELASEADRRHAYGLALRRRQRMHFSPTAQAEQMDAVYAHARAAHVRTDGPDLVIVSLEPWDRIWRRNQHLISGLLRRDPSLTVLFVEPAVDLLHALRSGNAPRRGAGLRRGPRVEGVDPGALWLYQPTKSLPRLLDPQQDQRWARSVVRAASRIGITEPTLWVNDPQGAELLDLSEWPALYDITDDWLEADRDAATHARLVRQERTLMDRARQVVVCSKGLQQSKGTTRPVVLVRNAVDVPAYRAPAPRPQDLPSRPVALYLGTLHSDRLDISLCVDTARRLPPGRLVLVGPDALTSAQRRRLDDAGVALLGPKDHREVPGYLQHADVLVVPHVVDAFTDSLDPIKLYEYRAVGRPIVTTPVAGFREVRGTAITVVNRSDFANMVAAVLASATHDLPSGQDDIQDDIPSWAERVDEMATVIANVQESPTRLGTLRDVPLSVRLEMAHHVVQHVAETHGIDILHIKGLALDDSLQYPGRTPTDVDVLARPDDADALVGALQGVGFELLGRFATSSPFEHSATLRHDQWGDVDVHRLFPGIGPTPKESFDLLWERRNTVLLGGRECAVPPLAAQALMLVLHAARSRLGAQPRNDLMHVVHHPDPHLRPALLDLADELHAEVAIAAATGRLHEHTGHPDHNLWHAVSVGDSRLDEWRARIAAAPDLRTRLSVLLRAPTVNTDHLAMLLGRRPTGVEVAAEFGRRSAAGFRELTARIIRRGRS</sequence>
<dbReference type="PANTHER" id="PTHR12526:SF510">
    <property type="entry name" value="D-INOSITOL 3-PHOSPHATE GLYCOSYLTRANSFERASE"/>
    <property type="match status" value="1"/>
</dbReference>
<evidence type="ECO:0000313" key="5">
    <source>
        <dbReference type="EMBL" id="TWD15507.1"/>
    </source>
</evidence>
<dbReference type="InterPro" id="IPR039498">
    <property type="entry name" value="NTP_transf_5"/>
</dbReference>
<comment type="caution">
    <text evidence="5">The sequence shown here is derived from an EMBL/GenBank/DDBJ whole genome shotgun (WGS) entry which is preliminary data.</text>
</comment>
<evidence type="ECO:0000256" key="2">
    <source>
        <dbReference type="ARBA" id="ARBA00022679"/>
    </source>
</evidence>
<dbReference type="Pfam" id="PF14907">
    <property type="entry name" value="NTP_transf_5"/>
    <property type="match status" value="1"/>
</dbReference>
<dbReference type="GO" id="GO:0016757">
    <property type="term" value="F:glycosyltransferase activity"/>
    <property type="evidence" value="ECO:0007669"/>
    <property type="project" value="UniProtKB-KW"/>
</dbReference>
<dbReference type="Pfam" id="PF00534">
    <property type="entry name" value="Glycos_transf_1"/>
    <property type="match status" value="2"/>
</dbReference>
<dbReference type="PANTHER" id="PTHR12526">
    <property type="entry name" value="GLYCOSYLTRANSFERASE"/>
    <property type="match status" value="1"/>
</dbReference>
<feature type="domain" description="Glycosyl transferase family 1" evidence="3">
    <location>
        <begin position="539"/>
        <end position="690"/>
    </location>
</feature>
<keyword evidence="6" id="KW-1185">Reference proteome</keyword>
<dbReference type="Gene3D" id="3.40.50.2000">
    <property type="entry name" value="Glycogen Phosphorylase B"/>
    <property type="match status" value="5"/>
</dbReference>
<dbReference type="Pfam" id="PF13692">
    <property type="entry name" value="Glyco_trans_1_4"/>
    <property type="match status" value="1"/>
</dbReference>
<dbReference type="InterPro" id="IPR001296">
    <property type="entry name" value="Glyco_trans_1"/>
</dbReference>
<reference evidence="5 6" key="1">
    <citation type="submission" date="2019-06" db="EMBL/GenBank/DDBJ databases">
        <title>Sequencing the genomes of 1000 actinobacteria strains.</title>
        <authorList>
            <person name="Klenk H.-P."/>
        </authorList>
    </citation>
    <scope>NUCLEOTIDE SEQUENCE [LARGE SCALE GENOMIC DNA]</scope>
    <source>
        <strain evidence="5 6">DSM 18935</strain>
    </source>
</reference>
<keyword evidence="1" id="KW-0328">Glycosyltransferase</keyword>
<evidence type="ECO:0000259" key="4">
    <source>
        <dbReference type="Pfam" id="PF13439"/>
    </source>
</evidence>